<dbReference type="InterPro" id="IPR045864">
    <property type="entry name" value="aa-tRNA-synth_II/BPL/LPL"/>
</dbReference>
<dbReference type="Gene3D" id="2.40.50.140">
    <property type="entry name" value="Nucleic acid-binding proteins"/>
    <property type="match status" value="1"/>
</dbReference>
<organism evidence="7 8">
    <name type="scientific">Fonsecaea monophora</name>
    <dbReference type="NCBI Taxonomy" id="254056"/>
    <lineage>
        <taxon>Eukaryota</taxon>
        <taxon>Fungi</taxon>
        <taxon>Dikarya</taxon>
        <taxon>Ascomycota</taxon>
        <taxon>Pezizomycotina</taxon>
        <taxon>Eurotiomycetes</taxon>
        <taxon>Chaetothyriomycetidae</taxon>
        <taxon>Chaetothyriales</taxon>
        <taxon>Herpotrichiellaceae</taxon>
        <taxon>Fonsecaea</taxon>
    </lineage>
</organism>
<dbReference type="Proteomes" id="UP000077002">
    <property type="component" value="Unassembled WGS sequence"/>
</dbReference>
<comment type="caution">
    <text evidence="7">The sequence shown here is derived from an EMBL/GenBank/DDBJ whole genome shotgun (WGS) entry which is preliminary data.</text>
</comment>
<dbReference type="InterPro" id="IPR004365">
    <property type="entry name" value="NA-bd_OB_tRNA"/>
</dbReference>
<dbReference type="RefSeq" id="XP_022511604.1">
    <property type="nucleotide sequence ID" value="XM_022656084.1"/>
</dbReference>
<dbReference type="Pfam" id="PF00152">
    <property type="entry name" value="tRNA-synt_2"/>
    <property type="match status" value="1"/>
</dbReference>
<dbReference type="GO" id="GO:0005524">
    <property type="term" value="F:ATP binding"/>
    <property type="evidence" value="ECO:0007669"/>
    <property type="project" value="UniProtKB-KW"/>
</dbReference>
<dbReference type="PROSITE" id="PS50862">
    <property type="entry name" value="AA_TRNA_LIGASE_II"/>
    <property type="match status" value="1"/>
</dbReference>
<accession>A0A177F892</accession>
<keyword evidence="8" id="KW-1185">Reference proteome</keyword>
<evidence type="ECO:0000256" key="1">
    <source>
        <dbReference type="ARBA" id="ARBA00022598"/>
    </source>
</evidence>
<dbReference type="PANTHER" id="PTHR22594:SF34">
    <property type="entry name" value="ASPARAGINE--TRNA LIGASE, MITOCHONDRIAL-RELATED"/>
    <property type="match status" value="1"/>
</dbReference>
<evidence type="ECO:0000256" key="4">
    <source>
        <dbReference type="ARBA" id="ARBA00022917"/>
    </source>
</evidence>
<feature type="domain" description="Aminoacyl-transfer RNA synthetases class-II family profile" evidence="6">
    <location>
        <begin position="354"/>
        <end position="634"/>
    </location>
</feature>
<keyword evidence="1" id="KW-0436">Ligase</keyword>
<dbReference type="GO" id="GO:0005739">
    <property type="term" value="C:mitochondrion"/>
    <property type="evidence" value="ECO:0007669"/>
    <property type="project" value="TreeGrafter"/>
</dbReference>
<gene>
    <name evidence="7" type="ORF">AYO21_06120</name>
</gene>
<evidence type="ECO:0000313" key="7">
    <source>
        <dbReference type="EMBL" id="OAG39652.1"/>
    </source>
</evidence>
<dbReference type="SUPFAM" id="SSF55681">
    <property type="entry name" value="Class II aaRS and biotin synthetases"/>
    <property type="match status" value="1"/>
</dbReference>
<proteinExistence type="predicted"/>
<dbReference type="OrthoDB" id="43906at2759"/>
<reference evidence="7 8" key="1">
    <citation type="submission" date="2016-03" db="EMBL/GenBank/DDBJ databases">
        <title>Draft genome sequence of the Fonsecaea monophora CBS 269.37.</title>
        <authorList>
            <person name="Bombassaro A."/>
            <person name="Vinicius W.A."/>
            <person name="De Hoog S."/>
            <person name="Sun J."/>
            <person name="Souza E.M."/>
            <person name="Raittz R.T."/>
            <person name="Costa F."/>
            <person name="Leao A.C."/>
            <person name="Tadra-Sfeir M.Z."/>
            <person name="Baura V."/>
            <person name="Balsanelli E."/>
            <person name="Pedrosa F.O."/>
            <person name="Moreno L.F."/>
            <person name="Steffens M.B."/>
            <person name="Xi L."/>
            <person name="Bocca A.L."/>
            <person name="Felipe M.S."/>
            <person name="Teixeira M."/>
            <person name="Telles Filho F.Q."/>
            <person name="Azevedo C.M."/>
            <person name="Gomes R."/>
            <person name="Vicente V.A."/>
        </authorList>
    </citation>
    <scope>NUCLEOTIDE SEQUENCE [LARGE SCALE GENOMIC DNA]</scope>
    <source>
        <strain evidence="7 8">CBS 269.37</strain>
    </source>
</reference>
<dbReference type="GO" id="GO:0004816">
    <property type="term" value="F:asparagine-tRNA ligase activity"/>
    <property type="evidence" value="ECO:0007669"/>
    <property type="project" value="TreeGrafter"/>
</dbReference>
<protein>
    <recommendedName>
        <fullName evidence="6">Aminoacyl-transfer RNA synthetases class-II family profile domain-containing protein</fullName>
    </recommendedName>
</protein>
<evidence type="ECO:0000256" key="2">
    <source>
        <dbReference type="ARBA" id="ARBA00022741"/>
    </source>
</evidence>
<evidence type="ECO:0000313" key="8">
    <source>
        <dbReference type="Proteomes" id="UP000077002"/>
    </source>
</evidence>
<dbReference type="GO" id="GO:0006421">
    <property type="term" value="P:asparaginyl-tRNA aminoacylation"/>
    <property type="evidence" value="ECO:0007669"/>
    <property type="project" value="TreeGrafter"/>
</dbReference>
<dbReference type="InterPro" id="IPR004364">
    <property type="entry name" value="Aa-tRNA-synt_II"/>
</dbReference>
<evidence type="ECO:0000256" key="5">
    <source>
        <dbReference type="ARBA" id="ARBA00023146"/>
    </source>
</evidence>
<evidence type="ECO:0000256" key="3">
    <source>
        <dbReference type="ARBA" id="ARBA00022840"/>
    </source>
</evidence>
<dbReference type="InterPro" id="IPR002312">
    <property type="entry name" value="Asp/Asn-tRNA-synth_IIb"/>
</dbReference>
<sequence length="644" mass="72223">MGLVMGFFNPLRFGEAVARIPSDKHFYRIPRADRASFSPCALNCYSIVCATCSSSLTFHTLLILCGLCCWLLFVALPCVMLWRVLKAPWHLGDRILPRCSSLDIARLRYDIVPSHVCARYLHGQSATATETSPALVRHARLSNDAEYVNGLRADESVKIAGLVRSIRKQKKVAFARIGDGSTLANIQAVFPDPQLAKDITNGAYVALVGKWVPSKGAGQSHELQVEEIETLGDGNTSKQSMSTDFLRTVPHLRMRTAFHSLVNRTRSQLISAISSHFSNQPDPVYQVLPPLITSSDCEGAGEAFTIAPQSHEQLPGTTPNTSKGQEKLYFREPKYLTVSSQLHLEAHAAEQGDVFAFSPTFRAEESDTPRHLSEFYMLEVEHRHISFQELLSRVQSLVAYLTQSLQEHRTGKELVEYYSDQKHRPTDADFVDLPARWARLTGRWHQVDYTSAMEALIKAHESSDGTLFVHRPQWKQGLQLEHERWIVDNLAEGRPVFVTHYPKEVKPFYMLPSSATTPLQGGAQSESDGDTVACFDLLLPFGYCEVVGGSLREHRLEHLIRSMRQKGLIKRTEISNGDNGNGYPFLEKGETLGNMRWYADLRRFGSSPHGGYGLGFDRLLAYMTGVNNLREVVPFPRTWGRADC</sequence>
<dbReference type="EMBL" id="LVKK01000041">
    <property type="protein sequence ID" value="OAG39652.1"/>
    <property type="molecule type" value="Genomic_DNA"/>
</dbReference>
<dbReference type="SUPFAM" id="SSF50249">
    <property type="entry name" value="Nucleic acid-binding proteins"/>
    <property type="match status" value="1"/>
</dbReference>
<dbReference type="AlphaFoldDB" id="A0A177F892"/>
<name>A0A177F892_9EURO</name>
<evidence type="ECO:0000259" key="6">
    <source>
        <dbReference type="PROSITE" id="PS50862"/>
    </source>
</evidence>
<dbReference type="InterPro" id="IPR012340">
    <property type="entry name" value="NA-bd_OB-fold"/>
</dbReference>
<keyword evidence="5" id="KW-0030">Aminoacyl-tRNA synthetase</keyword>
<dbReference type="PANTHER" id="PTHR22594">
    <property type="entry name" value="ASPARTYL/LYSYL-TRNA SYNTHETASE"/>
    <property type="match status" value="1"/>
</dbReference>
<dbReference type="CDD" id="cd04318">
    <property type="entry name" value="EcAsnRS_like_N"/>
    <property type="match status" value="1"/>
</dbReference>
<keyword evidence="3" id="KW-0067">ATP-binding</keyword>
<keyword evidence="2" id="KW-0547">Nucleotide-binding</keyword>
<dbReference type="Pfam" id="PF01336">
    <property type="entry name" value="tRNA_anti-codon"/>
    <property type="match status" value="1"/>
</dbReference>
<keyword evidence="4" id="KW-0648">Protein biosynthesis</keyword>
<dbReference type="GeneID" id="34601282"/>
<dbReference type="Gene3D" id="3.30.930.10">
    <property type="entry name" value="Bira Bifunctional Protein, Domain 2"/>
    <property type="match status" value="1"/>
</dbReference>
<dbReference type="InterPro" id="IPR006195">
    <property type="entry name" value="aa-tRNA-synth_II"/>
</dbReference>
<dbReference type="PRINTS" id="PR01042">
    <property type="entry name" value="TRNASYNTHASP"/>
</dbReference>
<dbReference type="GO" id="GO:0003676">
    <property type="term" value="F:nucleic acid binding"/>
    <property type="evidence" value="ECO:0007669"/>
    <property type="project" value="InterPro"/>
</dbReference>